<reference evidence="3" key="1">
    <citation type="journal article" date="2018" name="Nat. Plants">
        <title>Whole-genome landscape of Medicago truncatula symbiotic genes.</title>
        <authorList>
            <person name="Pecrix Y."/>
            <person name="Gamas P."/>
            <person name="Carrere S."/>
        </authorList>
    </citation>
    <scope>NUCLEOTIDE SEQUENCE</scope>
    <source>
        <tissue evidence="3">Leaves</tissue>
    </source>
</reference>
<dbReference type="CDD" id="cd22157">
    <property type="entry name" value="F-box_AtFBW1-like"/>
    <property type="match status" value="1"/>
</dbReference>
<evidence type="ECO:0000313" key="3">
    <source>
        <dbReference type="EMBL" id="RHN63608.1"/>
    </source>
</evidence>
<dbReference type="InterPro" id="IPR001810">
    <property type="entry name" value="F-box_dom"/>
</dbReference>
<dbReference type="Pfam" id="PF00646">
    <property type="entry name" value="F-box"/>
    <property type="match status" value="1"/>
</dbReference>
<dbReference type="EMBL" id="PSQE01000004">
    <property type="protein sequence ID" value="RHN63608.1"/>
    <property type="molecule type" value="Genomic_DNA"/>
</dbReference>
<dbReference type="InterPro" id="IPR017451">
    <property type="entry name" value="F-box-assoc_interact_dom"/>
</dbReference>
<dbReference type="PROSITE" id="PS50181">
    <property type="entry name" value="FBOX"/>
    <property type="match status" value="1"/>
</dbReference>
<dbReference type="InterPro" id="IPR036047">
    <property type="entry name" value="F-box-like_dom_sf"/>
</dbReference>
<dbReference type="Proteomes" id="UP000265566">
    <property type="component" value="Chromosome 4"/>
</dbReference>
<dbReference type="SUPFAM" id="SSF81383">
    <property type="entry name" value="F-box domain"/>
    <property type="match status" value="1"/>
</dbReference>
<dbReference type="Gene3D" id="1.20.1280.50">
    <property type="match status" value="1"/>
</dbReference>
<dbReference type="Pfam" id="PF08268">
    <property type="entry name" value="FBA_3"/>
    <property type="match status" value="1"/>
</dbReference>
<dbReference type="SMART" id="SM00256">
    <property type="entry name" value="FBOX"/>
    <property type="match status" value="1"/>
</dbReference>
<organism evidence="3">
    <name type="scientific">Medicago truncatula</name>
    <name type="common">Barrel medic</name>
    <name type="synonym">Medicago tribuloides</name>
    <dbReference type="NCBI Taxonomy" id="3880"/>
    <lineage>
        <taxon>Eukaryota</taxon>
        <taxon>Viridiplantae</taxon>
        <taxon>Streptophyta</taxon>
        <taxon>Embryophyta</taxon>
        <taxon>Tracheophyta</taxon>
        <taxon>Spermatophyta</taxon>
        <taxon>Magnoliopsida</taxon>
        <taxon>eudicotyledons</taxon>
        <taxon>Gunneridae</taxon>
        <taxon>Pentapetalae</taxon>
        <taxon>rosids</taxon>
        <taxon>fabids</taxon>
        <taxon>Fabales</taxon>
        <taxon>Fabaceae</taxon>
        <taxon>Papilionoideae</taxon>
        <taxon>50 kb inversion clade</taxon>
        <taxon>NPAAA clade</taxon>
        <taxon>Hologalegina</taxon>
        <taxon>IRL clade</taxon>
        <taxon>Trifolieae</taxon>
        <taxon>Medicago</taxon>
    </lineage>
</organism>
<accession>A0A396IFM9</accession>
<evidence type="ECO:0000256" key="1">
    <source>
        <dbReference type="SAM" id="MobiDB-lite"/>
    </source>
</evidence>
<dbReference type="NCBIfam" id="TIGR01640">
    <property type="entry name" value="F_box_assoc_1"/>
    <property type="match status" value="1"/>
</dbReference>
<feature type="region of interest" description="Disordered" evidence="1">
    <location>
        <begin position="390"/>
        <end position="416"/>
    </location>
</feature>
<evidence type="ECO:0000259" key="2">
    <source>
        <dbReference type="PROSITE" id="PS50181"/>
    </source>
</evidence>
<feature type="compositionally biased region" description="Basic residues" evidence="1">
    <location>
        <begin position="390"/>
        <end position="403"/>
    </location>
</feature>
<dbReference type="AlphaFoldDB" id="A0A396IFM9"/>
<dbReference type="InterPro" id="IPR013187">
    <property type="entry name" value="F-box-assoc_dom_typ3"/>
</dbReference>
<dbReference type="InterPro" id="IPR050796">
    <property type="entry name" value="SCF_F-box_component"/>
</dbReference>
<gene>
    <name evidence="3" type="ORF">MtrunA17_Chr4g0060161</name>
</gene>
<dbReference type="PANTHER" id="PTHR31672">
    <property type="entry name" value="BNACNNG10540D PROTEIN"/>
    <property type="match status" value="1"/>
</dbReference>
<dbReference type="OrthoDB" id="1425577at2759"/>
<sequence>MITFCDNRSKTRRRLRQHSQNVTVFTQSVSEITADMPEEIIVEILLRLPVRSLLQFRCVCKLWKTLISDPQFAKKHVSISTAYPQLVSVFVSIAKCNLVSYPLKPLLDNPSAHRVEPADFEMIHTTSMTIIGSCNGLLCLSDFYQFTLWNPSIKLKSKPSPTIIAFDSFDSKRFLYRGFGYDQVNDRYKVLAVVQNCYNLDETKTLIYTFGGKDWTTIQKFPCDPSRCDLGRLGVGKFVSGNLNWIVSKKVIVFFDIEKETYGEMSLPQDYGDKNTVLYVSSNRIYVSFDHSNKTHWVVWMMKEYGVVESWTKLMIIPQDKLTSPGPYCLSDALFISEHGVLLMRPQHSKLSVYNLNNDGGLDYCTTISGQFARYLHIYNESLVSPHWLKHSQKKNKRKRKQKLGSESPKLVRHSC</sequence>
<dbReference type="Gramene" id="rna26332">
    <property type="protein sequence ID" value="RHN63608.1"/>
    <property type="gene ID" value="gene26332"/>
</dbReference>
<dbReference type="PANTHER" id="PTHR31672:SF13">
    <property type="entry name" value="F-BOX PROTEIN CPR30-LIKE"/>
    <property type="match status" value="1"/>
</dbReference>
<name>A0A396IFM9_MEDTR</name>
<comment type="caution">
    <text evidence="3">The sequence shown here is derived from an EMBL/GenBank/DDBJ whole genome shotgun (WGS) entry which is preliminary data.</text>
</comment>
<proteinExistence type="predicted"/>
<feature type="domain" description="F-box" evidence="2">
    <location>
        <begin position="30"/>
        <end position="76"/>
    </location>
</feature>
<protein>
    <submittedName>
        <fullName evidence="3">Putative F-box domain-containing protein</fullName>
    </submittedName>
</protein>